<keyword evidence="3 5" id="KW-1133">Transmembrane helix</keyword>
<dbReference type="InterPro" id="IPR036259">
    <property type="entry name" value="MFS_trans_sf"/>
</dbReference>
<comment type="subcellular location">
    <subcellularLocation>
        <location evidence="1">Membrane</location>
        <topology evidence="1">Multi-pass membrane protein</topology>
    </subcellularLocation>
</comment>
<organism evidence="7 8">
    <name type="scientific">Acinetobacter pollinis</name>
    <dbReference type="NCBI Taxonomy" id="2605270"/>
    <lineage>
        <taxon>Bacteria</taxon>
        <taxon>Pseudomonadati</taxon>
        <taxon>Pseudomonadota</taxon>
        <taxon>Gammaproteobacteria</taxon>
        <taxon>Moraxellales</taxon>
        <taxon>Moraxellaceae</taxon>
        <taxon>Acinetobacter</taxon>
    </lineage>
</organism>
<proteinExistence type="predicted"/>
<evidence type="ECO:0000256" key="3">
    <source>
        <dbReference type="ARBA" id="ARBA00022989"/>
    </source>
</evidence>
<dbReference type="PROSITE" id="PS50850">
    <property type="entry name" value="MFS"/>
    <property type="match status" value="1"/>
</dbReference>
<feature type="transmembrane region" description="Helical" evidence="5">
    <location>
        <begin position="47"/>
        <end position="67"/>
    </location>
</feature>
<sequence length="171" mass="19118">MNTQTQLVIFIIILSMFGLISSDIYIPSLPFIAQTFHISGGEITFSISIYLIALAISQIIYGVIVNSYGYKRILTLGIIIYIIASIGCALSNHIYSFLFFRFFQGIGAASGLVGFFQISSSGLISYWISHCIGQSISILSLSIFTLSTLCIFLFFFNFQYIDILKKIKLLR</sequence>
<dbReference type="InterPro" id="IPR011701">
    <property type="entry name" value="MFS"/>
</dbReference>
<accession>A0ABU6DTX0</accession>
<dbReference type="PANTHER" id="PTHR23502:SF35">
    <property type="entry name" value="MAJOR FACILITATOR SUPERFAMILY (MFS) PROFILE DOMAIN-CONTAINING PROTEIN"/>
    <property type="match status" value="1"/>
</dbReference>
<dbReference type="PANTHER" id="PTHR23502">
    <property type="entry name" value="MAJOR FACILITATOR SUPERFAMILY"/>
    <property type="match status" value="1"/>
</dbReference>
<evidence type="ECO:0000256" key="4">
    <source>
        <dbReference type="ARBA" id="ARBA00023136"/>
    </source>
</evidence>
<keyword evidence="8" id="KW-1185">Reference proteome</keyword>
<reference evidence="7 8" key="1">
    <citation type="submission" date="2019-08" db="EMBL/GenBank/DDBJ databases">
        <title>Five species of Acinetobacter isolated from floral nectar and animal pollinators.</title>
        <authorList>
            <person name="Hendry T.A."/>
        </authorList>
    </citation>
    <scope>NUCLEOTIDE SEQUENCE [LARGE SCALE GENOMIC DNA]</scope>
    <source>
        <strain evidence="7 8">MD18.27</strain>
    </source>
</reference>
<feature type="transmembrane region" description="Helical" evidence="5">
    <location>
        <begin position="98"/>
        <end position="118"/>
    </location>
</feature>
<evidence type="ECO:0000256" key="5">
    <source>
        <dbReference type="SAM" id="Phobius"/>
    </source>
</evidence>
<evidence type="ECO:0000256" key="1">
    <source>
        <dbReference type="ARBA" id="ARBA00004141"/>
    </source>
</evidence>
<dbReference type="Proteomes" id="UP001339883">
    <property type="component" value="Unassembled WGS sequence"/>
</dbReference>
<evidence type="ECO:0000313" key="7">
    <source>
        <dbReference type="EMBL" id="MEB5477300.1"/>
    </source>
</evidence>
<dbReference type="Pfam" id="PF07690">
    <property type="entry name" value="MFS_1"/>
    <property type="match status" value="1"/>
</dbReference>
<gene>
    <name evidence="7" type="ORF">I2F25_09640</name>
</gene>
<evidence type="ECO:0000256" key="2">
    <source>
        <dbReference type="ARBA" id="ARBA00022692"/>
    </source>
</evidence>
<comment type="caution">
    <text evidence="7">The sequence shown here is derived from an EMBL/GenBank/DDBJ whole genome shotgun (WGS) entry which is preliminary data.</text>
</comment>
<dbReference type="Gene3D" id="1.20.1720.10">
    <property type="entry name" value="Multidrug resistance protein D"/>
    <property type="match status" value="1"/>
</dbReference>
<dbReference type="EMBL" id="VTDN01000007">
    <property type="protein sequence ID" value="MEB5477300.1"/>
    <property type="molecule type" value="Genomic_DNA"/>
</dbReference>
<evidence type="ECO:0000259" key="6">
    <source>
        <dbReference type="PROSITE" id="PS50850"/>
    </source>
</evidence>
<feature type="transmembrane region" description="Helical" evidence="5">
    <location>
        <begin position="73"/>
        <end position="91"/>
    </location>
</feature>
<feature type="transmembrane region" description="Helical" evidence="5">
    <location>
        <begin position="6"/>
        <end position="26"/>
    </location>
</feature>
<feature type="domain" description="Major facilitator superfamily (MFS) profile" evidence="6">
    <location>
        <begin position="7"/>
        <end position="171"/>
    </location>
</feature>
<evidence type="ECO:0000313" key="8">
    <source>
        <dbReference type="Proteomes" id="UP001339883"/>
    </source>
</evidence>
<dbReference type="RefSeq" id="WP_325775686.1">
    <property type="nucleotide sequence ID" value="NZ_VTDN01000007.1"/>
</dbReference>
<feature type="transmembrane region" description="Helical" evidence="5">
    <location>
        <begin position="138"/>
        <end position="161"/>
    </location>
</feature>
<protein>
    <submittedName>
        <fullName evidence="7">MFS transporter</fullName>
    </submittedName>
</protein>
<keyword evidence="4 5" id="KW-0472">Membrane</keyword>
<dbReference type="InterPro" id="IPR020846">
    <property type="entry name" value="MFS_dom"/>
</dbReference>
<name>A0ABU6DTX0_9GAMM</name>
<dbReference type="SUPFAM" id="SSF103473">
    <property type="entry name" value="MFS general substrate transporter"/>
    <property type="match status" value="1"/>
</dbReference>
<keyword evidence="2 5" id="KW-0812">Transmembrane</keyword>